<keyword evidence="3" id="KW-1185">Reference proteome</keyword>
<dbReference type="Gene3D" id="3.40.50.300">
    <property type="entry name" value="P-loop containing nucleotide triphosphate hydrolases"/>
    <property type="match status" value="1"/>
</dbReference>
<dbReference type="SUPFAM" id="SSF52540">
    <property type="entry name" value="P-loop containing nucleoside triphosphate hydrolases"/>
    <property type="match status" value="1"/>
</dbReference>
<protein>
    <submittedName>
        <fullName evidence="2">NERD domain-containing protein</fullName>
    </submittedName>
</protein>
<reference evidence="3" key="1">
    <citation type="journal article" date="2019" name="Int. J. Syst. Evol. Microbiol.">
        <title>The Global Catalogue of Microorganisms (GCM) 10K type strain sequencing project: providing services to taxonomists for standard genome sequencing and annotation.</title>
        <authorList>
            <consortium name="The Broad Institute Genomics Platform"/>
            <consortium name="The Broad Institute Genome Sequencing Center for Infectious Disease"/>
            <person name="Wu L."/>
            <person name="Ma J."/>
        </authorList>
    </citation>
    <scope>NUCLEOTIDE SEQUENCE [LARGE SCALE GENOMIC DNA]</scope>
    <source>
        <strain evidence="3">CCUG 43114</strain>
    </source>
</reference>
<gene>
    <name evidence="2" type="ORF">ACFPJ6_00775</name>
</gene>
<comment type="caution">
    <text evidence="2">The sequence shown here is derived from an EMBL/GenBank/DDBJ whole genome shotgun (WGS) entry which is preliminary data.</text>
</comment>
<dbReference type="InterPro" id="IPR011528">
    <property type="entry name" value="NERD"/>
</dbReference>
<name>A0ABW0GHB5_9MICO</name>
<dbReference type="EMBL" id="JBHSLD010000001">
    <property type="protein sequence ID" value="MFC5379315.1"/>
    <property type="molecule type" value="Genomic_DNA"/>
</dbReference>
<evidence type="ECO:0000313" key="2">
    <source>
        <dbReference type="EMBL" id="MFC5379315.1"/>
    </source>
</evidence>
<accession>A0ABW0GHB5</accession>
<sequence>MAARCIPEQPSFASDAERVVWERLREQLPDDAVLFANRRLTDRDGDCEADLVVAWPDVGLALVEVKGGHVALDVDGRWHQTDRHDDRSVDPVLQAQRCRYALREYLDQHPRWSAGHVRAQHVVAFPWTRVPEDRVTTDCPRWRVLDQDDLAHAARQVAAAVAQVGHERVPDAGDVALLVECLVGRGVSQRELLAGEVDAHETQVDLLTEQQAKVLDYIAALRRVEVRGGAGSGKTWLAVEKARRLAKDKQRVALLSYSRGLAMYLRARCDQLPQRERPAYVGTFHELALTWGAERGPDDDPQYPT</sequence>
<organism evidence="2 3">
    <name type="scientific">Aquipuribacter nitratireducens</name>
    <dbReference type="NCBI Taxonomy" id="650104"/>
    <lineage>
        <taxon>Bacteria</taxon>
        <taxon>Bacillati</taxon>
        <taxon>Actinomycetota</taxon>
        <taxon>Actinomycetes</taxon>
        <taxon>Micrococcales</taxon>
        <taxon>Intrasporangiaceae</taxon>
        <taxon>Aquipuribacter</taxon>
    </lineage>
</organism>
<dbReference type="RefSeq" id="WP_340266576.1">
    <property type="nucleotide sequence ID" value="NZ_JBBEOG010000001.1"/>
</dbReference>
<proteinExistence type="predicted"/>
<evidence type="ECO:0000259" key="1">
    <source>
        <dbReference type="Pfam" id="PF08378"/>
    </source>
</evidence>
<feature type="domain" description="NERD" evidence="1">
    <location>
        <begin position="15"/>
        <end position="126"/>
    </location>
</feature>
<dbReference type="Pfam" id="PF08378">
    <property type="entry name" value="NERD"/>
    <property type="match status" value="1"/>
</dbReference>
<dbReference type="InterPro" id="IPR027417">
    <property type="entry name" value="P-loop_NTPase"/>
</dbReference>
<evidence type="ECO:0000313" key="3">
    <source>
        <dbReference type="Proteomes" id="UP001596122"/>
    </source>
</evidence>
<dbReference type="Proteomes" id="UP001596122">
    <property type="component" value="Unassembled WGS sequence"/>
</dbReference>